<protein>
    <submittedName>
        <fullName evidence="1">Uncharacterized protein</fullName>
    </submittedName>
</protein>
<evidence type="ECO:0000313" key="1">
    <source>
        <dbReference type="EMBL" id="HGY54517.1"/>
    </source>
</evidence>
<sequence length="113" mass="13191">MTRLDIIELRTVRKNREAVEAFLWRWQTQVLAERKALLVKIYRQAELETDFSIHVQYDSKTQDADVCILGERLASDLKDFGLVNHTVWVEQETGKKTISKFQEIKKGGKNGRI</sequence>
<reference evidence="1" key="1">
    <citation type="journal article" date="2020" name="mSystems">
        <title>Genome- and Community-Level Interaction Insights into Carbon Utilization and Element Cycling Functions of Hydrothermarchaeota in Hydrothermal Sediment.</title>
        <authorList>
            <person name="Zhou Z."/>
            <person name="Liu Y."/>
            <person name="Xu W."/>
            <person name="Pan J."/>
            <person name="Luo Z.H."/>
            <person name="Li M."/>
        </authorList>
    </citation>
    <scope>NUCLEOTIDE SEQUENCE [LARGE SCALE GENOMIC DNA]</scope>
    <source>
        <strain evidence="1">HyVt-577</strain>
    </source>
</reference>
<comment type="caution">
    <text evidence="1">The sequence shown here is derived from an EMBL/GenBank/DDBJ whole genome shotgun (WGS) entry which is preliminary data.</text>
</comment>
<dbReference type="Proteomes" id="UP000885779">
    <property type="component" value="Unassembled WGS sequence"/>
</dbReference>
<accession>A0A7V4UC77</accession>
<name>A0A7V4UC77_CALAY</name>
<dbReference type="EMBL" id="DRQG01000022">
    <property type="protein sequence ID" value="HGY54517.1"/>
    <property type="molecule type" value="Genomic_DNA"/>
</dbReference>
<organism evidence="1">
    <name type="scientific">Caldithrix abyssi</name>
    <dbReference type="NCBI Taxonomy" id="187145"/>
    <lineage>
        <taxon>Bacteria</taxon>
        <taxon>Pseudomonadati</taxon>
        <taxon>Calditrichota</taxon>
        <taxon>Calditrichia</taxon>
        <taxon>Calditrichales</taxon>
        <taxon>Calditrichaceae</taxon>
        <taxon>Caldithrix</taxon>
    </lineage>
</organism>
<gene>
    <name evidence="1" type="ORF">ENK44_02325</name>
</gene>
<proteinExistence type="predicted"/>
<dbReference type="AlphaFoldDB" id="A0A7V4UC77"/>